<evidence type="ECO:0000256" key="1">
    <source>
        <dbReference type="ARBA" id="ARBA00008791"/>
    </source>
</evidence>
<dbReference type="SUPFAM" id="SSF52402">
    <property type="entry name" value="Adenine nucleotide alpha hydrolases-like"/>
    <property type="match status" value="1"/>
</dbReference>
<dbReference type="CDD" id="cd00293">
    <property type="entry name" value="USP-like"/>
    <property type="match status" value="1"/>
</dbReference>
<dbReference type="GO" id="GO:0005737">
    <property type="term" value="C:cytoplasm"/>
    <property type="evidence" value="ECO:0007669"/>
    <property type="project" value="UniProtKB-SubCell"/>
</dbReference>
<accession>A0A931H882</accession>
<dbReference type="InterPro" id="IPR006016">
    <property type="entry name" value="UspA"/>
</dbReference>
<comment type="similarity">
    <text evidence="1 2">Belongs to the universal stress protein A family.</text>
</comment>
<dbReference type="AlphaFoldDB" id="A0A931H882"/>
<name>A0A931H882_9BURK</name>
<reference evidence="4" key="1">
    <citation type="submission" date="2020-11" db="EMBL/GenBank/DDBJ databases">
        <title>Bacterial whole genome sequence for Caenimonas sp. DR4.4.</title>
        <authorList>
            <person name="Le V."/>
            <person name="Ko S.-R."/>
            <person name="Ahn C.-Y."/>
            <person name="Oh H.-M."/>
        </authorList>
    </citation>
    <scope>NUCLEOTIDE SEQUENCE</scope>
    <source>
        <strain evidence="4">DR4.4</strain>
    </source>
</reference>
<dbReference type="PIRSF" id="PIRSF006276">
    <property type="entry name" value="UspA"/>
    <property type="match status" value="1"/>
</dbReference>
<dbReference type="PRINTS" id="PR01438">
    <property type="entry name" value="UNVRSLSTRESS"/>
</dbReference>
<gene>
    <name evidence="4" type="ORF">I5803_19485</name>
</gene>
<dbReference type="PANTHER" id="PTHR46268:SF15">
    <property type="entry name" value="UNIVERSAL STRESS PROTEIN HP_0031"/>
    <property type="match status" value="1"/>
</dbReference>
<organism evidence="4 5">
    <name type="scientific">Caenimonas aquaedulcis</name>
    <dbReference type="NCBI Taxonomy" id="2793270"/>
    <lineage>
        <taxon>Bacteria</taxon>
        <taxon>Pseudomonadati</taxon>
        <taxon>Pseudomonadota</taxon>
        <taxon>Betaproteobacteria</taxon>
        <taxon>Burkholderiales</taxon>
        <taxon>Comamonadaceae</taxon>
        <taxon>Caenimonas</taxon>
    </lineage>
</organism>
<keyword evidence="2" id="KW-0963">Cytoplasm</keyword>
<evidence type="ECO:0000313" key="4">
    <source>
        <dbReference type="EMBL" id="MBG9390222.1"/>
    </source>
</evidence>
<comment type="caution">
    <text evidence="4">The sequence shown here is derived from an EMBL/GenBank/DDBJ whole genome shotgun (WGS) entry which is preliminary data.</text>
</comment>
<sequence>MFKRILVPVDGSTTSNKALTQALQLARELGARVRLLHAIDELVYINVYGYSPALMDAVRDAATKVLADALEIAKSAGVEVDTRMVDEPAQRLGATVAKEAQDWNADLVVLGTHGRRGFSRMVLGSGAEQIIREAKVPVLTIRAEEE</sequence>
<dbReference type="Pfam" id="PF00582">
    <property type="entry name" value="Usp"/>
    <property type="match status" value="1"/>
</dbReference>
<proteinExistence type="inferred from homology"/>
<dbReference type="EMBL" id="JADWYS010000001">
    <property type="protein sequence ID" value="MBG9390222.1"/>
    <property type="molecule type" value="Genomic_DNA"/>
</dbReference>
<keyword evidence="5" id="KW-1185">Reference proteome</keyword>
<dbReference type="InterPro" id="IPR014729">
    <property type="entry name" value="Rossmann-like_a/b/a_fold"/>
</dbReference>
<evidence type="ECO:0000259" key="3">
    <source>
        <dbReference type="Pfam" id="PF00582"/>
    </source>
</evidence>
<evidence type="ECO:0000313" key="5">
    <source>
        <dbReference type="Proteomes" id="UP000651050"/>
    </source>
</evidence>
<dbReference type="InterPro" id="IPR006015">
    <property type="entry name" value="Universal_stress_UspA"/>
</dbReference>
<comment type="subcellular location">
    <subcellularLocation>
        <location evidence="2">Cytoplasm</location>
    </subcellularLocation>
</comment>
<dbReference type="Proteomes" id="UP000651050">
    <property type="component" value="Unassembled WGS sequence"/>
</dbReference>
<protein>
    <recommendedName>
        <fullName evidence="2">Universal stress protein</fullName>
    </recommendedName>
</protein>
<dbReference type="PANTHER" id="PTHR46268">
    <property type="entry name" value="STRESS RESPONSE PROTEIN NHAX"/>
    <property type="match status" value="1"/>
</dbReference>
<dbReference type="Gene3D" id="3.40.50.620">
    <property type="entry name" value="HUPs"/>
    <property type="match status" value="1"/>
</dbReference>
<feature type="domain" description="UspA" evidence="3">
    <location>
        <begin position="1"/>
        <end position="142"/>
    </location>
</feature>
<dbReference type="RefSeq" id="WP_196987974.1">
    <property type="nucleotide sequence ID" value="NZ_JADWYS010000001.1"/>
</dbReference>
<evidence type="ECO:0000256" key="2">
    <source>
        <dbReference type="PIRNR" id="PIRNR006276"/>
    </source>
</evidence>